<dbReference type="KEGG" id="sufl:FIL70_08485"/>
<accession>A0A5B8CKA7</accession>
<sequence length="290" mass="32574">MDVVITSEVPILNQTEVRPGSTIRQVLLMGDTDDGLNFRLFRSQYQSGDGAFESPRHRHAFQQIRWTESGLVNYGPGQDIPANDIAYFPRGAYYGPQRKEESVGLLLQLGFHGEHQSGPRWDSIREEAVERLKQRGRFEDGTYIERDEGSGEERRKDAAQALYEERFAMHTNRPFVVPQPRYEQPVLMHVDAFEYYSLSAGVEVKQLGDFNDNSGAEANLRISALRFSGAGGTTLARGRGQVGWAKRPGLRIAGHTYPEMTCFYCPRGEEAELSGDPGVEVFIIELPQAT</sequence>
<organism evidence="1 2">
    <name type="scientific">Sphingobium fuliginis ATCC 27551</name>
    <dbReference type="NCBI Taxonomy" id="1208342"/>
    <lineage>
        <taxon>Bacteria</taxon>
        <taxon>Pseudomonadati</taxon>
        <taxon>Pseudomonadota</taxon>
        <taxon>Alphaproteobacteria</taxon>
        <taxon>Sphingomonadales</taxon>
        <taxon>Sphingomonadaceae</taxon>
        <taxon>Sphingobium</taxon>
    </lineage>
</organism>
<protein>
    <recommendedName>
        <fullName evidence="3">Cupin domain-containing protein</fullName>
    </recommendedName>
</protein>
<reference evidence="1 2" key="1">
    <citation type="submission" date="2019-06" db="EMBL/GenBank/DDBJ databases">
        <title>Genome organization and adaptive potential of archetypical organophosphate degarding Sphingobium fuliginis ATCC 27551.</title>
        <authorList>
            <person name="Sarwar A."/>
            <person name="Parthasarathy S."/>
            <person name="Singh C."/>
            <person name="Siddavattam D."/>
        </authorList>
    </citation>
    <scope>NUCLEOTIDE SEQUENCE [LARGE SCALE GENOMIC DNA]</scope>
    <source>
        <strain evidence="1 2">ATCC 27551</strain>
    </source>
</reference>
<dbReference type="EMBL" id="CP041016">
    <property type="protein sequence ID" value="QDC37251.1"/>
    <property type="molecule type" value="Genomic_DNA"/>
</dbReference>
<dbReference type="RefSeq" id="WP_140042050.1">
    <property type="nucleotide sequence ID" value="NZ_CP041016.1"/>
</dbReference>
<proteinExistence type="predicted"/>
<dbReference type="Proteomes" id="UP000311469">
    <property type="component" value="Chromosome cSF1"/>
</dbReference>
<evidence type="ECO:0000313" key="1">
    <source>
        <dbReference type="EMBL" id="QDC37251.1"/>
    </source>
</evidence>
<dbReference type="AlphaFoldDB" id="A0A5B8CKA7"/>
<dbReference type="InterPro" id="IPR011051">
    <property type="entry name" value="RmlC_Cupin_sf"/>
</dbReference>
<name>A0A5B8CKA7_SPHSA</name>
<evidence type="ECO:0008006" key="3">
    <source>
        <dbReference type="Google" id="ProtNLM"/>
    </source>
</evidence>
<dbReference type="SUPFAM" id="SSF51182">
    <property type="entry name" value="RmlC-like cupins"/>
    <property type="match status" value="1"/>
</dbReference>
<evidence type="ECO:0000313" key="2">
    <source>
        <dbReference type="Proteomes" id="UP000311469"/>
    </source>
</evidence>
<gene>
    <name evidence="1" type="ORF">FIL70_08485</name>
</gene>